<evidence type="ECO:0000256" key="2">
    <source>
        <dbReference type="ARBA" id="ARBA00022741"/>
    </source>
</evidence>
<dbReference type="GO" id="GO:0005524">
    <property type="term" value="F:ATP binding"/>
    <property type="evidence" value="ECO:0007669"/>
    <property type="project" value="UniProtKB-KW"/>
</dbReference>
<feature type="domain" description="ABC transporter" evidence="5">
    <location>
        <begin position="4"/>
        <end position="237"/>
    </location>
</feature>
<evidence type="ECO:0000256" key="1">
    <source>
        <dbReference type="ARBA" id="ARBA00022737"/>
    </source>
</evidence>
<dbReference type="InterPro" id="IPR050611">
    <property type="entry name" value="ABCF"/>
</dbReference>
<name>A0A439DTI0_9MYCO</name>
<keyword evidence="4" id="KW-0175">Coiled coil</keyword>
<dbReference type="EMBL" id="ATDN01000017">
    <property type="protein sequence ID" value="RWA19693.1"/>
    <property type="molecule type" value="Genomic_DNA"/>
</dbReference>
<dbReference type="InterPro" id="IPR003439">
    <property type="entry name" value="ABC_transporter-like_ATP-bd"/>
</dbReference>
<protein>
    <recommendedName>
        <fullName evidence="5">ABC transporter domain-containing protein</fullName>
    </recommendedName>
</protein>
<sequence length="536" mass="57802">MSSIVFSDVSFAWPDDDTPLFHHLSVTVGPGRTGLVAPNGAGKSTLLKLITGEYGPTTGSVTVDGTIGYLPQTLPFVAERTVADVLGVAPVIAALNALADGDAGDEVFAAIGDDWDVEERTRAQLDRLGLDHIEPDRALGSLSGGEVVSLGLAAQLLKRPDVLLLDEPTNNLDVDARRRLYDALDDFTGCLLLVSHDRTLLDRMDRIAELHRGEILLYGGNFTMYTDAVQEAQRVAENVVRSAEQQLKREKRDMQLARERAARKASTASRNVSNAGLPRIVAGAMKRRAQESAGKADDVHAARVGDAKARLDDAERRLRNDDALVLDLPQTDVPAGRDLLTLDGVTARRGGRTLFTGVDLSIRGPERIALTGSNGAGKSTLLRIIDGTTAPDAGTVRRADGRVAYLSQRLDLLNSHRSVGDSLATCAPGLSQTRRRHVLAQFLFRGDRIHLPIGALSGGERLRATLACVLYSEPAPHLLLLDEPTNNLDLVSVGQLSSALNAYRGAFVVVSHDDRFLAEIGVQRWLRLSDGWLQPV</sequence>
<dbReference type="InterPro" id="IPR027417">
    <property type="entry name" value="P-loop_NTPase"/>
</dbReference>
<reference evidence="6 7" key="1">
    <citation type="submission" date="2013-06" db="EMBL/GenBank/DDBJ databases">
        <title>The draft sequence of the Mycobacterium elephantis genome.</title>
        <authorList>
            <person name="Pettersson F.B."/>
            <person name="Das S."/>
            <person name="Dasgupta S."/>
            <person name="Bhattacharya A."/>
            <person name="Kirsebom L.A."/>
        </authorList>
    </citation>
    <scope>NUCLEOTIDE SEQUENCE [LARGE SCALE GENOMIC DNA]</scope>
    <source>
        <strain evidence="6 7">DSM 44368</strain>
    </source>
</reference>
<evidence type="ECO:0000313" key="6">
    <source>
        <dbReference type="EMBL" id="RWA19693.1"/>
    </source>
</evidence>
<accession>A0A439DTI0</accession>
<dbReference type="SUPFAM" id="SSF52540">
    <property type="entry name" value="P-loop containing nucleoside triphosphate hydrolases"/>
    <property type="match status" value="2"/>
</dbReference>
<dbReference type="Gene3D" id="3.40.50.300">
    <property type="entry name" value="P-loop containing nucleotide triphosphate hydrolases"/>
    <property type="match status" value="2"/>
</dbReference>
<feature type="coiled-coil region" evidence="4">
    <location>
        <begin position="233"/>
        <end position="264"/>
    </location>
</feature>
<organism evidence="6 7">
    <name type="scientific">Mycolicibacterium elephantis DSM 44368</name>
    <dbReference type="NCBI Taxonomy" id="1335622"/>
    <lineage>
        <taxon>Bacteria</taxon>
        <taxon>Bacillati</taxon>
        <taxon>Actinomycetota</taxon>
        <taxon>Actinomycetes</taxon>
        <taxon>Mycobacteriales</taxon>
        <taxon>Mycobacteriaceae</taxon>
        <taxon>Mycolicibacterium</taxon>
    </lineage>
</organism>
<dbReference type="SMART" id="SM00382">
    <property type="entry name" value="AAA"/>
    <property type="match status" value="2"/>
</dbReference>
<gene>
    <name evidence="6" type="ORF">MELE44368_20340</name>
</gene>
<dbReference type="Proteomes" id="UP000287177">
    <property type="component" value="Unassembled WGS sequence"/>
</dbReference>
<dbReference type="RefSeq" id="WP_128108958.1">
    <property type="nucleotide sequence ID" value="NZ_ATDN01000017.1"/>
</dbReference>
<comment type="caution">
    <text evidence="6">The sequence shown here is derived from an EMBL/GenBank/DDBJ whole genome shotgun (WGS) entry which is preliminary data.</text>
</comment>
<dbReference type="FunFam" id="3.40.50.300:FF:001320">
    <property type="entry name" value="Heme ABC transporter ATP-binding protein"/>
    <property type="match status" value="1"/>
</dbReference>
<dbReference type="PROSITE" id="PS50893">
    <property type="entry name" value="ABC_TRANSPORTER_2"/>
    <property type="match status" value="2"/>
</dbReference>
<evidence type="ECO:0000259" key="5">
    <source>
        <dbReference type="PROSITE" id="PS50893"/>
    </source>
</evidence>
<feature type="domain" description="ABC transporter" evidence="5">
    <location>
        <begin position="340"/>
        <end position="536"/>
    </location>
</feature>
<dbReference type="InterPro" id="IPR003593">
    <property type="entry name" value="AAA+_ATPase"/>
</dbReference>
<keyword evidence="3" id="KW-0067">ATP-binding</keyword>
<dbReference type="PANTHER" id="PTHR19211:SF6">
    <property type="entry name" value="BLL7188 PROTEIN"/>
    <property type="match status" value="1"/>
</dbReference>
<dbReference type="CDD" id="cd03221">
    <property type="entry name" value="ABCF_EF-3"/>
    <property type="match status" value="2"/>
</dbReference>
<keyword evidence="2" id="KW-0547">Nucleotide-binding</keyword>
<dbReference type="AlphaFoldDB" id="A0A439DTI0"/>
<evidence type="ECO:0000313" key="7">
    <source>
        <dbReference type="Proteomes" id="UP000287177"/>
    </source>
</evidence>
<dbReference type="FunFam" id="3.40.50.300:FF:000597">
    <property type="entry name" value="ABC transporter ATP-binding protein"/>
    <property type="match status" value="1"/>
</dbReference>
<keyword evidence="1" id="KW-0677">Repeat</keyword>
<dbReference type="GO" id="GO:0016887">
    <property type="term" value="F:ATP hydrolysis activity"/>
    <property type="evidence" value="ECO:0007669"/>
    <property type="project" value="InterPro"/>
</dbReference>
<keyword evidence="7" id="KW-1185">Reference proteome</keyword>
<dbReference type="PANTHER" id="PTHR19211">
    <property type="entry name" value="ATP-BINDING TRANSPORT PROTEIN-RELATED"/>
    <property type="match status" value="1"/>
</dbReference>
<proteinExistence type="predicted"/>
<evidence type="ECO:0000256" key="3">
    <source>
        <dbReference type="ARBA" id="ARBA00022840"/>
    </source>
</evidence>
<evidence type="ECO:0000256" key="4">
    <source>
        <dbReference type="SAM" id="Coils"/>
    </source>
</evidence>
<dbReference type="Pfam" id="PF00005">
    <property type="entry name" value="ABC_tran"/>
    <property type="match status" value="2"/>
</dbReference>